<sequence>MQKEKNMTKTLKFLSAIILFFSLILLSKETEEIRIKCVTDADCPAIRHLYPLVYKCIKNLCEAIKVDPSLEE</sequence>
<reference evidence="3" key="1">
    <citation type="journal article" date="2020" name="Mol. Cell">
        <title>Proteome analysis reveals a significant host-specific response in Rhizobium leguminosarum bv viciae endosymbiotic cells.</title>
        <authorList>
            <person name="Duran D."/>
            <person name="Albareda M."/>
            <person name="Marina A."/>
            <person name="Garcia C."/>
            <person name="Ruiz-Argueso T."/>
            <person name="Palacios J."/>
        </authorList>
    </citation>
    <scope>NUCLEOTIDE SEQUENCE</scope>
    <source>
        <tissue evidence="3">Root nodules</tissue>
    </source>
</reference>
<dbReference type="EMBL" id="MT371135">
    <property type="protein sequence ID" value="QQO74653.1"/>
    <property type="molecule type" value="mRNA"/>
</dbReference>
<evidence type="ECO:0000259" key="2">
    <source>
        <dbReference type="Pfam" id="PF07127"/>
    </source>
</evidence>
<protein>
    <submittedName>
        <fullName evidence="3">Nodule-specific cysteine-rich peptide G37</fullName>
    </submittedName>
</protein>
<feature type="signal peptide" evidence="1">
    <location>
        <begin position="1"/>
        <end position="32"/>
    </location>
</feature>
<dbReference type="InterPro" id="IPR009810">
    <property type="entry name" value="Nodulin_late_dom"/>
</dbReference>
<feature type="chain" id="PRO_5030559269" evidence="1">
    <location>
        <begin position="33"/>
        <end position="72"/>
    </location>
</feature>
<evidence type="ECO:0000313" key="3">
    <source>
        <dbReference type="EMBL" id="QQO74653.1"/>
    </source>
</evidence>
<accession>A0A7T8IGB1</accession>
<dbReference type="AlphaFoldDB" id="A0A7T8IGB1"/>
<name>A0A7T8IGB1_PEA</name>
<evidence type="ECO:0000256" key="1">
    <source>
        <dbReference type="SAM" id="SignalP"/>
    </source>
</evidence>
<proteinExistence type="evidence at transcript level"/>
<dbReference type="Gramene" id="PSAT_LOCUS20431_t1">
    <property type="protein sequence ID" value="CAL5201180.1"/>
    <property type="gene ID" value="PSAT_LOCUS20431"/>
</dbReference>
<keyword evidence="1" id="KW-0732">Signal</keyword>
<dbReference type="GO" id="GO:0046872">
    <property type="term" value="F:metal ion binding"/>
    <property type="evidence" value="ECO:0007669"/>
    <property type="project" value="InterPro"/>
</dbReference>
<dbReference type="Pfam" id="PF07127">
    <property type="entry name" value="Nodulin_late"/>
    <property type="match status" value="1"/>
</dbReference>
<organism evidence="3">
    <name type="scientific">Pisum sativum</name>
    <name type="common">Garden pea</name>
    <name type="synonym">Lathyrus oleraceus</name>
    <dbReference type="NCBI Taxonomy" id="3888"/>
    <lineage>
        <taxon>Eukaryota</taxon>
        <taxon>Viridiplantae</taxon>
        <taxon>Streptophyta</taxon>
        <taxon>Embryophyta</taxon>
        <taxon>Tracheophyta</taxon>
        <taxon>Spermatophyta</taxon>
        <taxon>Magnoliopsida</taxon>
        <taxon>eudicotyledons</taxon>
        <taxon>Gunneridae</taxon>
        <taxon>Pentapetalae</taxon>
        <taxon>rosids</taxon>
        <taxon>fabids</taxon>
        <taxon>Fabales</taxon>
        <taxon>Fabaceae</taxon>
        <taxon>Papilionoideae</taxon>
        <taxon>50 kb inversion clade</taxon>
        <taxon>NPAAA clade</taxon>
        <taxon>Hologalegina</taxon>
        <taxon>IRL clade</taxon>
        <taxon>Fabeae</taxon>
        <taxon>Lathyrus</taxon>
    </lineage>
</organism>
<feature type="domain" description="Late nodulin" evidence="2">
    <location>
        <begin position="7"/>
        <end position="62"/>
    </location>
</feature>